<dbReference type="AlphaFoldDB" id="A0A2U3KYX5"/>
<evidence type="ECO:0000313" key="1">
    <source>
        <dbReference type="EMBL" id="SPF44884.1"/>
    </source>
</evidence>
<sequence>MRSKVPYLFGIVIYKDKFEENLYLQMKCICIIVESSDPDIKRFMIALCS</sequence>
<dbReference type="EMBL" id="OMOF01000240">
    <property type="protein sequence ID" value="SPF44884.1"/>
    <property type="molecule type" value="Genomic_DNA"/>
</dbReference>
<evidence type="ECO:0000313" key="2">
    <source>
        <dbReference type="Proteomes" id="UP000238916"/>
    </source>
</evidence>
<gene>
    <name evidence="1" type="ORF">SBF1_3140003</name>
</gene>
<organism evidence="1 2">
    <name type="scientific">Candidatus Desulfosporosinus infrequens</name>
    <dbReference type="NCBI Taxonomy" id="2043169"/>
    <lineage>
        <taxon>Bacteria</taxon>
        <taxon>Bacillati</taxon>
        <taxon>Bacillota</taxon>
        <taxon>Clostridia</taxon>
        <taxon>Eubacteriales</taxon>
        <taxon>Desulfitobacteriaceae</taxon>
        <taxon>Desulfosporosinus</taxon>
    </lineage>
</organism>
<reference evidence="2" key="1">
    <citation type="submission" date="2018-02" db="EMBL/GenBank/DDBJ databases">
        <authorList>
            <person name="Hausmann B."/>
        </authorList>
    </citation>
    <scope>NUCLEOTIDE SEQUENCE [LARGE SCALE GENOMIC DNA]</scope>
    <source>
        <strain evidence="2">Peat soil MAG SbF1</strain>
    </source>
</reference>
<accession>A0A2U3KYX5</accession>
<protein>
    <submittedName>
        <fullName evidence="1">Uncharacterized protein</fullName>
    </submittedName>
</protein>
<name>A0A2U3KYX5_9FIRM</name>
<proteinExistence type="predicted"/>
<dbReference type="Proteomes" id="UP000238916">
    <property type="component" value="Unassembled WGS sequence"/>
</dbReference>